<evidence type="ECO:0000256" key="3">
    <source>
        <dbReference type="ARBA" id="ARBA00022552"/>
    </source>
</evidence>
<proteinExistence type="inferred from homology"/>
<dbReference type="GO" id="GO:0032040">
    <property type="term" value="C:small-subunit processome"/>
    <property type="evidence" value="ECO:0000318"/>
    <property type="project" value="GO_Central"/>
</dbReference>
<protein>
    <recommendedName>
        <fullName evidence="7">U3 small nucleolar RNA-associated protein 11</fullName>
    </recommendedName>
</protein>
<evidence type="ECO:0008006" key="7">
    <source>
        <dbReference type="Google" id="ProtNLM"/>
    </source>
</evidence>
<keyword evidence="3" id="KW-0698">rRNA processing</keyword>
<evidence type="ECO:0000256" key="1">
    <source>
        <dbReference type="ARBA" id="ARBA00004604"/>
    </source>
</evidence>
<comment type="similarity">
    <text evidence="2">Belongs to the UTP11 family.</text>
</comment>
<reference evidence="5 6" key="1">
    <citation type="journal article" date="2006" name="Science">
        <title>The genome of black cottonwood, Populus trichocarpa (Torr. &amp; Gray).</title>
        <authorList>
            <person name="Tuskan G.A."/>
            <person name="Difazio S."/>
            <person name="Jansson S."/>
            <person name="Bohlmann J."/>
            <person name="Grigoriev I."/>
            <person name="Hellsten U."/>
            <person name="Putnam N."/>
            <person name="Ralph S."/>
            <person name="Rombauts S."/>
            <person name="Salamov A."/>
            <person name="Schein J."/>
            <person name="Sterck L."/>
            <person name="Aerts A."/>
            <person name="Bhalerao R.R."/>
            <person name="Bhalerao R.P."/>
            <person name="Blaudez D."/>
            <person name="Boerjan W."/>
            <person name="Brun A."/>
            <person name="Brunner A."/>
            <person name="Busov V."/>
            <person name="Campbell M."/>
            <person name="Carlson J."/>
            <person name="Chalot M."/>
            <person name="Chapman J."/>
            <person name="Chen G.L."/>
            <person name="Cooper D."/>
            <person name="Coutinho P.M."/>
            <person name="Couturier J."/>
            <person name="Covert S."/>
            <person name="Cronk Q."/>
            <person name="Cunningham R."/>
            <person name="Davis J."/>
            <person name="Degroeve S."/>
            <person name="Dejardin A."/>
            <person name="Depamphilis C."/>
            <person name="Detter J."/>
            <person name="Dirks B."/>
            <person name="Dubchak I."/>
            <person name="Duplessis S."/>
            <person name="Ehlting J."/>
            <person name="Ellis B."/>
            <person name="Gendler K."/>
            <person name="Goodstein D."/>
            <person name="Gribskov M."/>
            <person name="Grimwood J."/>
            <person name="Groover A."/>
            <person name="Gunter L."/>
            <person name="Hamberger B."/>
            <person name="Heinze B."/>
            <person name="Helariutta Y."/>
            <person name="Henrissat B."/>
            <person name="Holligan D."/>
            <person name="Holt R."/>
            <person name="Huang W."/>
            <person name="Islam-Faridi N."/>
            <person name="Jones S."/>
            <person name="Jones-Rhoades M."/>
            <person name="Jorgensen R."/>
            <person name="Joshi C."/>
            <person name="Kangasjarvi J."/>
            <person name="Karlsson J."/>
            <person name="Kelleher C."/>
            <person name="Kirkpatrick R."/>
            <person name="Kirst M."/>
            <person name="Kohler A."/>
            <person name="Kalluri U."/>
            <person name="Larimer F."/>
            <person name="Leebens-Mack J."/>
            <person name="Leple J.C."/>
            <person name="Locascio P."/>
            <person name="Lou Y."/>
            <person name="Lucas S."/>
            <person name="Martin F."/>
            <person name="Montanini B."/>
            <person name="Napoli C."/>
            <person name="Nelson D.R."/>
            <person name="Nelson C."/>
            <person name="Nieminen K."/>
            <person name="Nilsson O."/>
            <person name="Pereda V."/>
            <person name="Peter G."/>
            <person name="Philippe R."/>
            <person name="Pilate G."/>
            <person name="Poliakov A."/>
            <person name="Razumovskaya J."/>
            <person name="Richardson P."/>
            <person name="Rinaldi C."/>
            <person name="Ritland K."/>
            <person name="Rouze P."/>
            <person name="Ryaboy D."/>
            <person name="Schmutz J."/>
            <person name="Schrader J."/>
            <person name="Segerman B."/>
            <person name="Shin H."/>
            <person name="Siddiqui A."/>
            <person name="Sterky F."/>
            <person name="Terry A."/>
            <person name="Tsai C.J."/>
            <person name="Uberbacher E."/>
            <person name="Unneberg P."/>
            <person name="Vahala J."/>
            <person name="Wall K."/>
            <person name="Wessler S."/>
            <person name="Yang G."/>
            <person name="Yin T."/>
            <person name="Douglas C."/>
            <person name="Marra M."/>
            <person name="Sandberg G."/>
            <person name="Van de Peer Y."/>
            <person name="Rokhsar D."/>
        </authorList>
    </citation>
    <scope>NUCLEOTIDE SEQUENCE [LARGE SCALE GENOMIC DNA]</scope>
    <source>
        <strain evidence="6">cv. Nisqually</strain>
    </source>
</reference>
<dbReference type="PANTHER" id="PTHR12838">
    <property type="entry name" value="U3 SMALL NUCLEOLAR RNA-ASSOCIATED PROTEIN 11"/>
    <property type="match status" value="1"/>
</dbReference>
<keyword evidence="4" id="KW-0539">Nucleus</keyword>
<accession>A0A3N7F2E0</accession>
<dbReference type="Pfam" id="PF03998">
    <property type="entry name" value="Utp11"/>
    <property type="match status" value="1"/>
</dbReference>
<dbReference type="GO" id="GO:0006364">
    <property type="term" value="P:rRNA processing"/>
    <property type="evidence" value="ECO:0007669"/>
    <property type="project" value="UniProtKB-KW"/>
</dbReference>
<organism evidence="5 6">
    <name type="scientific">Populus trichocarpa</name>
    <name type="common">Western balsam poplar</name>
    <name type="synonym">Populus balsamifera subsp. trichocarpa</name>
    <dbReference type="NCBI Taxonomy" id="3694"/>
    <lineage>
        <taxon>Eukaryota</taxon>
        <taxon>Viridiplantae</taxon>
        <taxon>Streptophyta</taxon>
        <taxon>Embryophyta</taxon>
        <taxon>Tracheophyta</taxon>
        <taxon>Spermatophyta</taxon>
        <taxon>Magnoliopsida</taxon>
        <taxon>eudicotyledons</taxon>
        <taxon>Gunneridae</taxon>
        <taxon>Pentapetalae</taxon>
        <taxon>rosids</taxon>
        <taxon>fabids</taxon>
        <taxon>Malpighiales</taxon>
        <taxon>Salicaceae</taxon>
        <taxon>Saliceae</taxon>
        <taxon>Populus</taxon>
    </lineage>
</organism>
<comment type="caution">
    <text evidence="5">The sequence shown here is derived from an EMBL/GenBank/DDBJ whole genome shotgun (WGS) entry which is preliminary data.</text>
</comment>
<keyword evidence="6" id="KW-1185">Reference proteome</keyword>
<name>A0A3N7F2E0_POPTR</name>
<sequence>MNPKSGSSSTAASPVREGGGGRMDKGHKPKRLYQVWKGSNRFFCGGRLILGPDVASIFLTTLLIAAPAIAFCIKVYYKIVDEGSVNARWYPVLVVGFILTVLTLVFLFLTSFRDPGIVCRNTRPTESDETGGANTPSMEWIRGRTPYLRLPRTKDAMVNGHTVKVKYCDTCLLYRPPRASHCSICNNCVQRFDHHCPWVGQCIGIRNYRFFFMFISTATILCLYIFGFSWIFILNGKRNVWKTATHDILADFLMVYCFITIWFVGGLTAFHSYLICTNHTTYENFRYRYDKKENPYNRGVIRNIREIFFSKILPSMNKFRSFVDEDEHMAVGSLTPNLGDNLDRSKGKINIEMGAKVAGASNYSLPEILRTLDYDDDSDDNLKMKVEDGRPVMDMSFHGELDLKESVQISIVGNGSIESESAISSRESVQISIAEDGAGESAKSAIADNAVIESSQNSTSEDGVYINNSFVEDRTNPAEGSTDDHNSHQTTAPVLQV</sequence>
<dbReference type="GO" id="GO:0005730">
    <property type="term" value="C:nucleolus"/>
    <property type="evidence" value="ECO:0000318"/>
    <property type="project" value="GO_Central"/>
</dbReference>
<dbReference type="EMBL" id="CM009295">
    <property type="protein sequence ID" value="RQO91209.2"/>
    <property type="molecule type" value="Genomic_DNA"/>
</dbReference>
<dbReference type="InterPro" id="IPR007144">
    <property type="entry name" value="SSU_processome_Utp11"/>
</dbReference>
<evidence type="ECO:0000313" key="5">
    <source>
        <dbReference type="EMBL" id="RQO91209.2"/>
    </source>
</evidence>
<dbReference type="PANTHER" id="PTHR12838:SF0">
    <property type="entry name" value="U3 SMALL NUCLEOLAR RNA-ASSOCIATED PROTEIN 11-RELATED"/>
    <property type="match status" value="1"/>
</dbReference>
<dbReference type="STRING" id="3694.A0A3N7F2E0"/>
<gene>
    <name evidence="5" type="ORF">POPTR_006G027400v4</name>
</gene>
<comment type="subcellular location">
    <subcellularLocation>
        <location evidence="1">Nucleus</location>
        <location evidence="1">Nucleolus</location>
    </subcellularLocation>
</comment>
<dbReference type="Proteomes" id="UP000006729">
    <property type="component" value="Chromosome 6"/>
</dbReference>
<dbReference type="AlphaFoldDB" id="A0A3N7F2E0"/>
<evidence type="ECO:0000256" key="2">
    <source>
        <dbReference type="ARBA" id="ARBA00008105"/>
    </source>
</evidence>
<evidence type="ECO:0000313" key="6">
    <source>
        <dbReference type="Proteomes" id="UP000006729"/>
    </source>
</evidence>
<dbReference type="InParanoid" id="A0A3N7F2E0"/>
<evidence type="ECO:0000256" key="4">
    <source>
        <dbReference type="ARBA" id="ARBA00023242"/>
    </source>
</evidence>